<accession>A0ABN8PAM4</accession>
<gene>
    <name evidence="5" type="ORF">PLOB_00037767</name>
</gene>
<evidence type="ECO:0000259" key="4">
    <source>
        <dbReference type="PROSITE" id="PS50237"/>
    </source>
</evidence>
<dbReference type="EMBL" id="CALNXK010000055">
    <property type="protein sequence ID" value="CAH3135122.1"/>
    <property type="molecule type" value="Genomic_DNA"/>
</dbReference>
<comment type="caution">
    <text evidence="5">The sequence shown here is derived from an EMBL/GenBank/DDBJ whole genome shotgun (WGS) entry which is preliminary data.</text>
</comment>
<organism evidence="5 6">
    <name type="scientific">Porites lobata</name>
    <dbReference type="NCBI Taxonomy" id="104759"/>
    <lineage>
        <taxon>Eukaryota</taxon>
        <taxon>Metazoa</taxon>
        <taxon>Cnidaria</taxon>
        <taxon>Anthozoa</taxon>
        <taxon>Hexacorallia</taxon>
        <taxon>Scleractinia</taxon>
        <taxon>Fungiina</taxon>
        <taxon>Poritidae</taxon>
        <taxon>Porites</taxon>
    </lineage>
</organism>
<evidence type="ECO:0000256" key="2">
    <source>
        <dbReference type="PROSITE-ProRule" id="PRU00104"/>
    </source>
</evidence>
<keyword evidence="1 2" id="KW-0833">Ubl conjugation pathway</keyword>
<evidence type="ECO:0000313" key="6">
    <source>
        <dbReference type="Proteomes" id="UP001159405"/>
    </source>
</evidence>
<dbReference type="PROSITE" id="PS50237">
    <property type="entry name" value="HECT"/>
    <property type="match status" value="1"/>
</dbReference>
<feature type="domain" description="HECT" evidence="4">
    <location>
        <begin position="390"/>
        <end position="425"/>
    </location>
</feature>
<name>A0ABN8PAM4_9CNID</name>
<dbReference type="InterPro" id="IPR000569">
    <property type="entry name" value="HECT_dom"/>
</dbReference>
<dbReference type="Gene3D" id="3.90.1750.10">
    <property type="entry name" value="Hect, E3 ligase catalytic domains"/>
    <property type="match status" value="1"/>
</dbReference>
<evidence type="ECO:0000256" key="1">
    <source>
        <dbReference type="ARBA" id="ARBA00022786"/>
    </source>
</evidence>
<keyword evidence="6" id="KW-1185">Reference proteome</keyword>
<proteinExistence type="predicted"/>
<evidence type="ECO:0000313" key="5">
    <source>
        <dbReference type="EMBL" id="CAH3135122.1"/>
    </source>
</evidence>
<evidence type="ECO:0000256" key="3">
    <source>
        <dbReference type="SAM" id="MobiDB-lite"/>
    </source>
</evidence>
<protein>
    <recommendedName>
        <fullName evidence="4">HECT domain-containing protein</fullName>
    </recommendedName>
</protein>
<reference evidence="5 6" key="1">
    <citation type="submission" date="2022-05" db="EMBL/GenBank/DDBJ databases">
        <authorList>
            <consortium name="Genoscope - CEA"/>
            <person name="William W."/>
        </authorList>
    </citation>
    <scope>NUCLEOTIDE SEQUENCE [LARGE SCALE GENOMIC DNA]</scope>
</reference>
<sequence length="425" mass="46131">MASSNEDEIVERISAAVRNALCRNSQQQDEHHSLLSGEQSPAASVQLPSSFLQGFRQNRERNVENSRSYFPAPKRRRASSTRSTQAKSKVVTKDVVCLPFEEGEIFAIPRGTRRAQFAELGLIGKVSLNNTWDKAAVASEISSIFRKAFHLEDDEEMPFQYLSIVPGAKKLKQPNVSTSFKWNAPEVLSLASQGALYIMTHLPVPSSKKESTLIRHIVASDDENSDTDHFKLDVPTFDGSLSKSSKSSTKSPPLTGPLAVSLAGPSAVSVTGSSAVSVAGPSPVSVTGPSAVSVPGPSVTSAASLMENYRSADEVYAALIFDELSSDEEMIIENEKSAPPSIEAETVQANITLREILHNLSSVIRDTETSKFNKSRNHIWEGAKRALNRTSFDPKNRISVKFTDDMGISEGAIDLGGPAREFLHL</sequence>
<feature type="region of interest" description="Disordered" evidence="3">
    <location>
        <begin position="62"/>
        <end position="86"/>
    </location>
</feature>
<dbReference type="Proteomes" id="UP001159405">
    <property type="component" value="Unassembled WGS sequence"/>
</dbReference>
<dbReference type="SUPFAM" id="SSF56204">
    <property type="entry name" value="Hect, E3 ligase catalytic domain"/>
    <property type="match status" value="1"/>
</dbReference>
<dbReference type="InterPro" id="IPR035983">
    <property type="entry name" value="Hect_E3_ubiquitin_ligase"/>
</dbReference>
<comment type="caution">
    <text evidence="2">Lacks conserved residue(s) required for the propagation of feature annotation.</text>
</comment>